<gene>
    <name evidence="1" type="ORF">Tci_914718</name>
</gene>
<feature type="non-terminal residue" evidence="1">
    <location>
        <position position="1"/>
    </location>
</feature>
<comment type="caution">
    <text evidence="1">The sequence shown here is derived from an EMBL/GenBank/DDBJ whole genome shotgun (WGS) entry which is preliminary data.</text>
</comment>
<dbReference type="EMBL" id="BKCJ011581468">
    <property type="protein sequence ID" value="GFD42749.1"/>
    <property type="molecule type" value="Genomic_DNA"/>
</dbReference>
<proteinExistence type="predicted"/>
<organism evidence="1">
    <name type="scientific">Tanacetum cinerariifolium</name>
    <name type="common">Dalmatian daisy</name>
    <name type="synonym">Chrysanthemum cinerariifolium</name>
    <dbReference type="NCBI Taxonomy" id="118510"/>
    <lineage>
        <taxon>Eukaryota</taxon>
        <taxon>Viridiplantae</taxon>
        <taxon>Streptophyta</taxon>
        <taxon>Embryophyta</taxon>
        <taxon>Tracheophyta</taxon>
        <taxon>Spermatophyta</taxon>
        <taxon>Magnoliopsida</taxon>
        <taxon>eudicotyledons</taxon>
        <taxon>Gunneridae</taxon>
        <taxon>Pentapetalae</taxon>
        <taxon>asterids</taxon>
        <taxon>campanulids</taxon>
        <taxon>Asterales</taxon>
        <taxon>Asteraceae</taxon>
        <taxon>Asteroideae</taxon>
        <taxon>Anthemideae</taxon>
        <taxon>Anthemidinae</taxon>
        <taxon>Tanacetum</taxon>
    </lineage>
</organism>
<protein>
    <submittedName>
        <fullName evidence="1">Uncharacterized protein</fullName>
    </submittedName>
</protein>
<dbReference type="AlphaFoldDB" id="A0A699W7R4"/>
<reference evidence="1" key="1">
    <citation type="journal article" date="2019" name="Sci. Rep.">
        <title>Draft genome of Tanacetum cinerariifolium, the natural source of mosquito coil.</title>
        <authorList>
            <person name="Yamashiro T."/>
            <person name="Shiraishi A."/>
            <person name="Satake H."/>
            <person name="Nakayama K."/>
        </authorList>
    </citation>
    <scope>NUCLEOTIDE SEQUENCE</scope>
</reference>
<evidence type="ECO:0000313" key="1">
    <source>
        <dbReference type="EMBL" id="GFD42749.1"/>
    </source>
</evidence>
<accession>A0A699W7R4</accession>
<name>A0A699W7R4_TANCI</name>
<sequence>EKELKVSCCVENDDWSGNKNAD</sequence>